<dbReference type="InterPro" id="IPR041662">
    <property type="entry name" value="SusD-like_2"/>
</dbReference>
<dbReference type="GO" id="GO:0009279">
    <property type="term" value="C:cell outer membrane"/>
    <property type="evidence" value="ECO:0007669"/>
    <property type="project" value="UniProtKB-SubCell"/>
</dbReference>
<dbReference type="Gene3D" id="1.25.40.390">
    <property type="match status" value="1"/>
</dbReference>
<dbReference type="InterPro" id="IPR011990">
    <property type="entry name" value="TPR-like_helical_dom_sf"/>
</dbReference>
<dbReference type="Pfam" id="PF07980">
    <property type="entry name" value="SusD_RagB"/>
    <property type="match status" value="1"/>
</dbReference>
<keyword evidence="3" id="KW-0732">Signal</keyword>
<evidence type="ECO:0000256" key="2">
    <source>
        <dbReference type="ARBA" id="ARBA00006275"/>
    </source>
</evidence>
<dbReference type="SUPFAM" id="SSF48452">
    <property type="entry name" value="TPR-like"/>
    <property type="match status" value="1"/>
</dbReference>
<evidence type="ECO:0000256" key="4">
    <source>
        <dbReference type="ARBA" id="ARBA00023136"/>
    </source>
</evidence>
<evidence type="ECO:0000256" key="3">
    <source>
        <dbReference type="ARBA" id="ARBA00022729"/>
    </source>
</evidence>
<evidence type="ECO:0000313" key="8">
    <source>
        <dbReference type="Proteomes" id="UP000290407"/>
    </source>
</evidence>
<dbReference type="PROSITE" id="PS51257">
    <property type="entry name" value="PROKAR_LIPOPROTEIN"/>
    <property type="match status" value="1"/>
</dbReference>
<organism evidence="7 8">
    <name type="scientific">Spirosoma sordidisoli</name>
    <dbReference type="NCBI Taxonomy" id="2502893"/>
    <lineage>
        <taxon>Bacteria</taxon>
        <taxon>Pseudomonadati</taxon>
        <taxon>Bacteroidota</taxon>
        <taxon>Cytophagia</taxon>
        <taxon>Cytophagales</taxon>
        <taxon>Cytophagaceae</taxon>
        <taxon>Spirosoma</taxon>
    </lineage>
</organism>
<sequence>MKTSIHVTSAVVGALLLTAVGCTDLDDKVVGQPVDLAAGAAAGGDLTGLLNGVYAQVNGLSDQANTYALGEHASDEMMGPTRGTDWDDFGTWRRLHQHSWDATHNQIIATWNNLNTGVFRATELIAAASSNANVLAEGRFLRAFFMYNVADLYGKVPFREANASFDSNPRVLTRAEATQFIIDDLNAAIATLPATGDPGRANKNSARFLLAKVLLNKAVFTQSPEQPAGPYTFTPADMNAVIANCDAIIGSGAFSLTTSGKYFDNFHWDNSTLSKELIFVITNEVGTSQGSAQNRYRMTLHYNQTPGGWNGFTTLADFYNSFEAGDQRRGAAITGLTNRTGLRAGFLVGQQNDQTGKALTDRAGAPLVYSPNLNLLYSDEKAGIRVIKYLPNPENTDNPGNDYVLFRYADVLLMKAEAILRGGTPTGGATALSLVNQIRTARGATPFTTVNEANLLAERGRELYWEGWRRNDMIRFGTFTAPFDQKPNTTPDHRVVYPIPQQAVDTNPNLTQNFGY</sequence>
<evidence type="ECO:0000259" key="6">
    <source>
        <dbReference type="Pfam" id="PF07980"/>
    </source>
</evidence>
<evidence type="ECO:0000313" key="7">
    <source>
        <dbReference type="EMBL" id="RYC68474.1"/>
    </source>
</evidence>
<dbReference type="Pfam" id="PF12771">
    <property type="entry name" value="SusD-like_2"/>
    <property type="match status" value="1"/>
</dbReference>
<keyword evidence="8" id="KW-1185">Reference proteome</keyword>
<accession>A0A4Q2UH33</accession>
<protein>
    <submittedName>
        <fullName evidence="7">RagB/SusD family nutrient uptake outer membrane protein</fullName>
    </submittedName>
</protein>
<name>A0A4Q2UH33_9BACT</name>
<dbReference type="AlphaFoldDB" id="A0A4Q2UH33"/>
<evidence type="ECO:0000256" key="5">
    <source>
        <dbReference type="ARBA" id="ARBA00023237"/>
    </source>
</evidence>
<comment type="caution">
    <text evidence="7">The sequence shown here is derived from an EMBL/GenBank/DDBJ whole genome shotgun (WGS) entry which is preliminary data.</text>
</comment>
<comment type="similarity">
    <text evidence="2">Belongs to the SusD family.</text>
</comment>
<comment type="subcellular location">
    <subcellularLocation>
        <location evidence="1">Cell outer membrane</location>
    </subcellularLocation>
</comment>
<proteinExistence type="inferred from homology"/>
<dbReference type="EMBL" id="SBLB01000005">
    <property type="protein sequence ID" value="RYC68474.1"/>
    <property type="molecule type" value="Genomic_DNA"/>
</dbReference>
<dbReference type="RefSeq" id="WP_077919537.1">
    <property type="nucleotide sequence ID" value="NZ_SBLB01000005.1"/>
</dbReference>
<gene>
    <name evidence="7" type="ORF">EQG79_19140</name>
</gene>
<keyword evidence="4" id="KW-0472">Membrane</keyword>
<reference evidence="7 8" key="1">
    <citation type="submission" date="2019-01" db="EMBL/GenBank/DDBJ databases">
        <title>Spirosoma flava sp. nov., a propanil-degrading bacterium isolated from herbicide-contaminated soil.</title>
        <authorList>
            <person name="Zhang L."/>
            <person name="Jiang J.-D."/>
        </authorList>
    </citation>
    <scope>NUCLEOTIDE SEQUENCE [LARGE SCALE GENOMIC DNA]</scope>
    <source>
        <strain evidence="7 8">TY50</strain>
    </source>
</reference>
<keyword evidence="5" id="KW-0998">Cell outer membrane</keyword>
<dbReference type="Proteomes" id="UP000290407">
    <property type="component" value="Unassembled WGS sequence"/>
</dbReference>
<evidence type="ECO:0000256" key="1">
    <source>
        <dbReference type="ARBA" id="ARBA00004442"/>
    </source>
</evidence>
<feature type="domain" description="RagB/SusD" evidence="6">
    <location>
        <begin position="392"/>
        <end position="516"/>
    </location>
</feature>
<dbReference type="InterPro" id="IPR012944">
    <property type="entry name" value="SusD_RagB_dom"/>
</dbReference>